<evidence type="ECO:0000313" key="13">
    <source>
        <dbReference type="EMBL" id="OMJ68804.1"/>
    </source>
</evidence>
<dbReference type="Gene3D" id="3.30.40.10">
    <property type="entry name" value="Zinc/RING finger domain, C3HC4 (zinc finger)"/>
    <property type="match status" value="1"/>
</dbReference>
<dbReference type="AlphaFoldDB" id="A0A1R2AWA9"/>
<evidence type="ECO:0000256" key="6">
    <source>
        <dbReference type="ARBA" id="ARBA00022771"/>
    </source>
</evidence>
<dbReference type="GO" id="GO:0008270">
    <property type="term" value="F:zinc ion binding"/>
    <property type="evidence" value="ECO:0007669"/>
    <property type="project" value="UniProtKB-KW"/>
</dbReference>
<reference evidence="13 14" key="1">
    <citation type="submission" date="2016-11" db="EMBL/GenBank/DDBJ databases">
        <title>The macronuclear genome of Stentor coeruleus: a giant cell with tiny introns.</title>
        <authorList>
            <person name="Slabodnick M."/>
            <person name="Ruby J.G."/>
            <person name="Reiff S.B."/>
            <person name="Swart E.C."/>
            <person name="Gosai S."/>
            <person name="Prabakaran S."/>
            <person name="Witkowska E."/>
            <person name="Larue G.E."/>
            <person name="Fisher S."/>
            <person name="Freeman R.M."/>
            <person name="Gunawardena J."/>
            <person name="Chu W."/>
            <person name="Stover N.A."/>
            <person name="Gregory B.D."/>
            <person name="Nowacki M."/>
            <person name="Derisi J."/>
            <person name="Roy S.W."/>
            <person name="Marshall W.F."/>
            <person name="Sood P."/>
        </authorList>
    </citation>
    <scope>NUCLEOTIDE SEQUENCE [LARGE SCALE GENOMIC DNA]</scope>
    <source>
        <strain evidence="13">WM001</strain>
    </source>
</reference>
<dbReference type="SUPFAM" id="SSF57850">
    <property type="entry name" value="RING/U-box"/>
    <property type="match status" value="2"/>
</dbReference>
<evidence type="ECO:0000256" key="5">
    <source>
        <dbReference type="ARBA" id="ARBA00022737"/>
    </source>
</evidence>
<comment type="caution">
    <text evidence="13">The sequence shown here is derived from an EMBL/GenBank/DDBJ whole genome shotgun (WGS) entry which is preliminary data.</text>
</comment>
<dbReference type="InterPro" id="IPR027370">
    <property type="entry name" value="Znf-RING_euk"/>
</dbReference>
<evidence type="ECO:0000256" key="2">
    <source>
        <dbReference type="ARBA" id="ARBA00012251"/>
    </source>
</evidence>
<evidence type="ECO:0000256" key="10">
    <source>
        <dbReference type="SAM" id="Phobius"/>
    </source>
</evidence>
<keyword evidence="10" id="KW-1133">Transmembrane helix</keyword>
<feature type="transmembrane region" description="Helical" evidence="10">
    <location>
        <begin position="210"/>
        <end position="234"/>
    </location>
</feature>
<dbReference type="GO" id="GO:0061630">
    <property type="term" value="F:ubiquitin protein ligase activity"/>
    <property type="evidence" value="ECO:0007669"/>
    <property type="project" value="UniProtKB-EC"/>
</dbReference>
<dbReference type="InterPro" id="IPR013083">
    <property type="entry name" value="Znf_RING/FYVE/PHD"/>
</dbReference>
<feature type="transmembrane region" description="Helical" evidence="10">
    <location>
        <begin position="254"/>
        <end position="277"/>
    </location>
</feature>
<dbReference type="Pfam" id="PF13445">
    <property type="entry name" value="zf-RING_UBOX"/>
    <property type="match status" value="1"/>
</dbReference>
<dbReference type="InterPro" id="IPR001841">
    <property type="entry name" value="Znf_RING"/>
</dbReference>
<dbReference type="SMART" id="SM00647">
    <property type="entry name" value="IBR"/>
    <property type="match status" value="1"/>
</dbReference>
<name>A0A1R2AWA9_9CILI</name>
<dbReference type="PROSITE" id="PS50089">
    <property type="entry name" value="ZF_RING_2"/>
    <property type="match status" value="1"/>
</dbReference>
<dbReference type="Gene3D" id="1.20.120.1750">
    <property type="match status" value="1"/>
</dbReference>
<dbReference type="SMART" id="SM00184">
    <property type="entry name" value="RING"/>
    <property type="match status" value="1"/>
</dbReference>
<dbReference type="PROSITE" id="PS00518">
    <property type="entry name" value="ZF_RING_1"/>
    <property type="match status" value="1"/>
</dbReference>
<proteinExistence type="predicted"/>
<keyword evidence="4" id="KW-0479">Metal-binding</keyword>
<dbReference type="InterPro" id="IPR017907">
    <property type="entry name" value="Znf_RING_CS"/>
</dbReference>
<evidence type="ECO:0000256" key="1">
    <source>
        <dbReference type="ARBA" id="ARBA00001798"/>
    </source>
</evidence>
<evidence type="ECO:0000313" key="14">
    <source>
        <dbReference type="Proteomes" id="UP000187209"/>
    </source>
</evidence>
<organism evidence="13 14">
    <name type="scientific">Stentor coeruleus</name>
    <dbReference type="NCBI Taxonomy" id="5963"/>
    <lineage>
        <taxon>Eukaryota</taxon>
        <taxon>Sar</taxon>
        <taxon>Alveolata</taxon>
        <taxon>Ciliophora</taxon>
        <taxon>Postciliodesmatophora</taxon>
        <taxon>Heterotrichea</taxon>
        <taxon>Heterotrichida</taxon>
        <taxon>Stentoridae</taxon>
        <taxon>Stentor</taxon>
    </lineage>
</organism>
<feature type="transmembrane region" description="Helical" evidence="10">
    <location>
        <begin position="313"/>
        <end position="337"/>
    </location>
</feature>
<keyword evidence="6 9" id="KW-0863">Zinc-finger</keyword>
<keyword evidence="10" id="KW-0812">Transmembrane</keyword>
<evidence type="ECO:0000256" key="7">
    <source>
        <dbReference type="ARBA" id="ARBA00022786"/>
    </source>
</evidence>
<evidence type="ECO:0000259" key="11">
    <source>
        <dbReference type="PROSITE" id="PS50089"/>
    </source>
</evidence>
<dbReference type="InterPro" id="IPR002867">
    <property type="entry name" value="IBR_dom"/>
</dbReference>
<keyword evidence="7" id="KW-0833">Ubl conjugation pathway</keyword>
<keyword evidence="5" id="KW-0677">Repeat</keyword>
<evidence type="ECO:0000256" key="3">
    <source>
        <dbReference type="ARBA" id="ARBA00022679"/>
    </source>
</evidence>
<dbReference type="InterPro" id="IPR031127">
    <property type="entry name" value="E3_UB_ligase_RBR"/>
</dbReference>
<dbReference type="PROSITE" id="PS51873">
    <property type="entry name" value="TRIAD"/>
    <property type="match status" value="1"/>
</dbReference>
<dbReference type="EMBL" id="MPUH01001279">
    <property type="protein sequence ID" value="OMJ68804.1"/>
    <property type="molecule type" value="Genomic_DNA"/>
</dbReference>
<dbReference type="Proteomes" id="UP000187209">
    <property type="component" value="Unassembled WGS sequence"/>
</dbReference>
<evidence type="ECO:0000256" key="9">
    <source>
        <dbReference type="PROSITE-ProRule" id="PRU00175"/>
    </source>
</evidence>
<accession>A0A1R2AWA9</accession>
<evidence type="ECO:0000256" key="8">
    <source>
        <dbReference type="ARBA" id="ARBA00022833"/>
    </source>
</evidence>
<keyword evidence="3" id="KW-0808">Transferase</keyword>
<dbReference type="EC" id="2.3.2.31" evidence="2"/>
<dbReference type="InterPro" id="IPR044066">
    <property type="entry name" value="TRIAD_supradom"/>
</dbReference>
<gene>
    <name evidence="13" type="ORF">SteCoe_33645</name>
</gene>
<evidence type="ECO:0000256" key="4">
    <source>
        <dbReference type="ARBA" id="ARBA00022723"/>
    </source>
</evidence>
<feature type="transmembrane region" description="Helical" evidence="10">
    <location>
        <begin position="289"/>
        <end position="307"/>
    </location>
</feature>
<keyword evidence="10" id="KW-0472">Membrane</keyword>
<keyword evidence="8" id="KW-0862">Zinc</keyword>
<dbReference type="PANTHER" id="PTHR11685">
    <property type="entry name" value="RBR FAMILY RING FINGER AND IBR DOMAIN-CONTAINING"/>
    <property type="match status" value="1"/>
</dbReference>
<comment type="catalytic activity">
    <reaction evidence="1">
        <text>[E2 ubiquitin-conjugating enzyme]-S-ubiquitinyl-L-cysteine + [acceptor protein]-L-lysine = [E2 ubiquitin-conjugating enzyme]-L-cysteine + [acceptor protein]-N(6)-ubiquitinyl-L-lysine.</text>
        <dbReference type="EC" id="2.3.2.31"/>
    </reaction>
</comment>
<protein>
    <recommendedName>
        <fullName evidence="2">RBR-type E3 ubiquitin transferase</fullName>
        <ecNumber evidence="2">2.3.2.31</ecNumber>
    </recommendedName>
</protein>
<feature type="domain" description="RING-type" evidence="11">
    <location>
        <begin position="25"/>
        <end position="70"/>
    </location>
</feature>
<evidence type="ECO:0000259" key="12">
    <source>
        <dbReference type="PROSITE" id="PS51873"/>
    </source>
</evidence>
<dbReference type="GO" id="GO:0016567">
    <property type="term" value="P:protein ubiquitination"/>
    <property type="evidence" value="ECO:0007669"/>
    <property type="project" value="InterPro"/>
</dbReference>
<dbReference type="OrthoDB" id="6270329at2759"/>
<keyword evidence="14" id="KW-1185">Reference proteome</keyword>
<feature type="domain" description="RING-type" evidence="12">
    <location>
        <begin position="21"/>
        <end position="208"/>
    </location>
</feature>
<sequence length="338" mass="39259">MVSVSEQDEHLSFIYEIEPAQALHCEICFESFEGSDLLIFSCGHKYCHKCLLEYLAWAKASMKLFPLKCPDSHCTEDIFQNFKHLLPKANYKSLKFIRKNLELIRKKNVIWCSTINCEGYAIVNQKKQSGRCVTCNLIITRHIDHEKEQLKELLSLLQCPKCSSLIYKENFCIQVTCICGTTFCSKCLSTSSNHNVYSCILKPDRRRYPWWFIVILLWAYLLFPFYPAMIMVYYDRNWKSLMVLKGFRFKRIRVILLYVLSPVLYVFLLGYFSILLAEKCLMVLFDNKNIRGFFLALKIALLVLVIPLVFVGVLLACGIGICVLPLFGLYLVALGFFK</sequence>